<feature type="domain" description="HTH lysR-type" evidence="5">
    <location>
        <begin position="2"/>
        <end position="59"/>
    </location>
</feature>
<dbReference type="PROSITE" id="PS50931">
    <property type="entry name" value="HTH_LYSR"/>
    <property type="match status" value="1"/>
</dbReference>
<keyword evidence="4" id="KW-0804">Transcription</keyword>
<keyword evidence="7" id="KW-1185">Reference proteome</keyword>
<dbReference type="FunFam" id="1.10.10.10:FF:000001">
    <property type="entry name" value="LysR family transcriptional regulator"/>
    <property type="match status" value="1"/>
</dbReference>
<comment type="similarity">
    <text evidence="1">Belongs to the LysR transcriptional regulatory family.</text>
</comment>
<evidence type="ECO:0000256" key="2">
    <source>
        <dbReference type="ARBA" id="ARBA00023015"/>
    </source>
</evidence>
<dbReference type="Gene3D" id="1.10.10.10">
    <property type="entry name" value="Winged helix-like DNA-binding domain superfamily/Winged helix DNA-binding domain"/>
    <property type="match status" value="1"/>
</dbReference>
<gene>
    <name evidence="6" type="ORF">DU505_08160</name>
</gene>
<dbReference type="RefSeq" id="WP_114478496.1">
    <property type="nucleotide sequence ID" value="NZ_QPII01000004.1"/>
</dbReference>
<organism evidence="6 7">
    <name type="scientific">Billgrantia montanilacus</name>
    <dbReference type="NCBI Taxonomy" id="2282305"/>
    <lineage>
        <taxon>Bacteria</taxon>
        <taxon>Pseudomonadati</taxon>
        <taxon>Pseudomonadota</taxon>
        <taxon>Gammaproteobacteria</taxon>
        <taxon>Oceanospirillales</taxon>
        <taxon>Halomonadaceae</taxon>
        <taxon>Billgrantia</taxon>
    </lineage>
</organism>
<proteinExistence type="inferred from homology"/>
<dbReference type="PRINTS" id="PR00039">
    <property type="entry name" value="HTHLYSR"/>
</dbReference>
<name>A0A368U137_9GAMM</name>
<dbReference type="SUPFAM" id="SSF53850">
    <property type="entry name" value="Periplasmic binding protein-like II"/>
    <property type="match status" value="1"/>
</dbReference>
<dbReference type="Gene3D" id="3.40.190.10">
    <property type="entry name" value="Periplasmic binding protein-like II"/>
    <property type="match status" value="2"/>
</dbReference>
<dbReference type="OrthoDB" id="5723059at2"/>
<evidence type="ECO:0000256" key="4">
    <source>
        <dbReference type="ARBA" id="ARBA00023163"/>
    </source>
</evidence>
<protein>
    <submittedName>
        <fullName evidence="6">LysR family transcriptional regulator</fullName>
    </submittedName>
</protein>
<dbReference type="InterPro" id="IPR000847">
    <property type="entry name" value="LysR_HTH_N"/>
</dbReference>
<evidence type="ECO:0000313" key="7">
    <source>
        <dbReference type="Proteomes" id="UP000252405"/>
    </source>
</evidence>
<dbReference type="Proteomes" id="UP000252405">
    <property type="component" value="Unassembled WGS sequence"/>
</dbReference>
<dbReference type="AlphaFoldDB" id="A0A368U137"/>
<dbReference type="PANTHER" id="PTHR30579">
    <property type="entry name" value="TRANSCRIPTIONAL REGULATOR"/>
    <property type="match status" value="1"/>
</dbReference>
<evidence type="ECO:0000313" key="6">
    <source>
        <dbReference type="EMBL" id="RCV90207.1"/>
    </source>
</evidence>
<keyword evidence="2" id="KW-0805">Transcription regulation</keyword>
<dbReference type="PANTHER" id="PTHR30579:SF7">
    <property type="entry name" value="HTH-TYPE TRANSCRIPTIONAL REGULATOR LRHA-RELATED"/>
    <property type="match status" value="1"/>
</dbReference>
<dbReference type="InterPro" id="IPR036390">
    <property type="entry name" value="WH_DNA-bd_sf"/>
</dbReference>
<dbReference type="GO" id="GO:0003677">
    <property type="term" value="F:DNA binding"/>
    <property type="evidence" value="ECO:0007669"/>
    <property type="project" value="UniProtKB-KW"/>
</dbReference>
<sequence>MLDLLLLRSFVTIVEEGSFTAAANRLHLTQPAISGHLRRLESQLGKPLLQRTTRSFQLTPDGESLLSYARAMLTLNRDAIAQLASSSFHGCLRLGVAEDLAHERLMKTLKRFTKRHSLASIEVRVGIPSDLLASMRQGHLDMVLGAQCGEQDTGICLWREPLVWAWAEDEPWELPSPLPLALFPEPCPYREIALAQLAMAGIVQHTVVLCMSGAGMRAAAASGFAIAPMPVSQLGPGLVALSSEHGLPSLPDAEVRLITEDSADEQGLLAVLTDALVTELAPARMVETA</sequence>
<dbReference type="InterPro" id="IPR036388">
    <property type="entry name" value="WH-like_DNA-bd_sf"/>
</dbReference>
<evidence type="ECO:0000259" key="5">
    <source>
        <dbReference type="PROSITE" id="PS50931"/>
    </source>
</evidence>
<dbReference type="Pfam" id="PF00126">
    <property type="entry name" value="HTH_1"/>
    <property type="match status" value="1"/>
</dbReference>
<reference evidence="6 7" key="1">
    <citation type="submission" date="2018-07" db="EMBL/GenBank/DDBJ databases">
        <title>Halomonas montanilacus sp. nov., isolated from Lake Pengyan on Tibetan Plateau.</title>
        <authorList>
            <person name="Lu H."/>
            <person name="Xing P."/>
            <person name="Wu Q."/>
        </authorList>
    </citation>
    <scope>NUCLEOTIDE SEQUENCE [LARGE SCALE GENOMIC DNA]</scope>
    <source>
        <strain evidence="6 7">PYC7W</strain>
    </source>
</reference>
<dbReference type="GO" id="GO:0003700">
    <property type="term" value="F:DNA-binding transcription factor activity"/>
    <property type="evidence" value="ECO:0007669"/>
    <property type="project" value="InterPro"/>
</dbReference>
<comment type="caution">
    <text evidence="6">The sequence shown here is derived from an EMBL/GenBank/DDBJ whole genome shotgun (WGS) entry which is preliminary data.</text>
</comment>
<accession>A0A368U137</accession>
<evidence type="ECO:0000256" key="1">
    <source>
        <dbReference type="ARBA" id="ARBA00009437"/>
    </source>
</evidence>
<dbReference type="InterPro" id="IPR005119">
    <property type="entry name" value="LysR_subst-bd"/>
</dbReference>
<dbReference type="EMBL" id="QPII01000004">
    <property type="protein sequence ID" value="RCV90207.1"/>
    <property type="molecule type" value="Genomic_DNA"/>
</dbReference>
<dbReference type="Pfam" id="PF03466">
    <property type="entry name" value="LysR_substrate"/>
    <property type="match status" value="1"/>
</dbReference>
<dbReference type="SUPFAM" id="SSF46785">
    <property type="entry name" value="Winged helix' DNA-binding domain"/>
    <property type="match status" value="1"/>
</dbReference>
<evidence type="ECO:0000256" key="3">
    <source>
        <dbReference type="ARBA" id="ARBA00023125"/>
    </source>
</evidence>
<dbReference type="InterPro" id="IPR050176">
    <property type="entry name" value="LTTR"/>
</dbReference>
<keyword evidence="3" id="KW-0238">DNA-binding</keyword>